<evidence type="ECO:0000256" key="7">
    <source>
        <dbReference type="ARBA" id="ARBA00023264"/>
    </source>
</evidence>
<dbReference type="NCBIfam" id="NF010420">
    <property type="entry name" value="PRK13846.1"/>
    <property type="match status" value="1"/>
</dbReference>
<dbReference type="EMBL" id="CP002401">
    <property type="protein sequence ID" value="AEP35708.1"/>
    <property type="molecule type" value="Genomic_DNA"/>
</dbReference>
<comment type="catalytic activity">
    <reaction evidence="1 10">
        <text>a fatty acyl-[ACP] + phosphate = an acyl phosphate + holo-[ACP]</text>
        <dbReference type="Rhea" id="RHEA:42292"/>
        <dbReference type="Rhea" id="RHEA-COMP:9685"/>
        <dbReference type="Rhea" id="RHEA-COMP:14125"/>
        <dbReference type="ChEBI" id="CHEBI:43474"/>
        <dbReference type="ChEBI" id="CHEBI:59918"/>
        <dbReference type="ChEBI" id="CHEBI:64479"/>
        <dbReference type="ChEBI" id="CHEBI:138651"/>
        <dbReference type="EC" id="2.3.1.274"/>
    </reaction>
</comment>
<dbReference type="GO" id="GO:0008654">
    <property type="term" value="P:phospholipid biosynthetic process"/>
    <property type="evidence" value="ECO:0007669"/>
    <property type="project" value="UniProtKB-KW"/>
</dbReference>
<dbReference type="PIRSF" id="PIRSF002465">
    <property type="entry name" value="Phsphlp_syn_PlsX"/>
    <property type="match status" value="1"/>
</dbReference>
<dbReference type="Pfam" id="PF02504">
    <property type="entry name" value="FA_synthesis"/>
    <property type="match status" value="1"/>
</dbReference>
<accession>G4NPN5</accession>
<evidence type="ECO:0000256" key="2">
    <source>
        <dbReference type="ARBA" id="ARBA00022490"/>
    </source>
</evidence>
<dbReference type="PATRIC" id="fig|580047.4.peg.898"/>
<dbReference type="GO" id="GO:0043811">
    <property type="term" value="F:phosphate:acyl-[acyl carrier protein] acyltransferase activity"/>
    <property type="evidence" value="ECO:0007669"/>
    <property type="project" value="UniProtKB-UniRule"/>
</dbReference>
<dbReference type="KEGG" id="cty:CTR_8171"/>
<evidence type="ECO:0000256" key="8">
    <source>
        <dbReference type="ARBA" id="ARBA00024069"/>
    </source>
</evidence>
<keyword evidence="2 10" id="KW-0963">Cytoplasm</keyword>
<proteinExistence type="inferred from homology"/>
<evidence type="ECO:0000256" key="4">
    <source>
        <dbReference type="ARBA" id="ARBA00022679"/>
    </source>
</evidence>
<dbReference type="SUPFAM" id="SSF53659">
    <property type="entry name" value="Isocitrate/Isopropylmalate dehydrogenase-like"/>
    <property type="match status" value="1"/>
</dbReference>
<gene>
    <name evidence="10" type="primary">plsX</name>
    <name evidence="11" type="ordered locus">CTO_0883</name>
</gene>
<dbReference type="InterPro" id="IPR012281">
    <property type="entry name" value="Phospholipid_synth_PlsX-like"/>
</dbReference>
<dbReference type="SMR" id="G4NPN5"/>
<keyword evidence="5 10" id="KW-0443">Lipid metabolism</keyword>
<keyword evidence="7 10" id="KW-1208">Phospholipid metabolism</keyword>
<dbReference type="GO" id="GO:0006633">
    <property type="term" value="P:fatty acid biosynthetic process"/>
    <property type="evidence" value="ECO:0007669"/>
    <property type="project" value="UniProtKB-UniRule"/>
</dbReference>
<keyword evidence="3 10" id="KW-0444">Lipid biosynthesis</keyword>
<evidence type="ECO:0000313" key="11">
    <source>
        <dbReference type="EMBL" id="AEP35708.1"/>
    </source>
</evidence>
<evidence type="ECO:0000256" key="3">
    <source>
        <dbReference type="ARBA" id="ARBA00022516"/>
    </source>
</evidence>
<evidence type="ECO:0000256" key="5">
    <source>
        <dbReference type="ARBA" id="ARBA00023098"/>
    </source>
</evidence>
<accession>H1ZQ54</accession>
<evidence type="ECO:0000256" key="6">
    <source>
        <dbReference type="ARBA" id="ARBA00023209"/>
    </source>
</evidence>
<evidence type="ECO:0000256" key="9">
    <source>
        <dbReference type="ARBA" id="ARBA00046608"/>
    </source>
</evidence>
<comment type="similarity">
    <text evidence="10">Belongs to the PlsX family.</text>
</comment>
<dbReference type="RefSeq" id="WP_011324877.1">
    <property type="nucleotide sequence ID" value="NC_016798.1"/>
</dbReference>
<dbReference type="PANTHER" id="PTHR30100:SF1">
    <property type="entry name" value="PHOSPHATE ACYLTRANSFERASE"/>
    <property type="match status" value="1"/>
</dbReference>
<comment type="subunit">
    <text evidence="9 10">Homodimer. Probably interacts with PlsY.</text>
</comment>
<sequence length="321" mass="34470">MKVRLGVDMMGGDHDPLVVWEALGEVLLSSIGEQPVEFTVFATSDVHHQLMNSPLSRSVRIVTAEDFVSMEDSLLAAVRKKRSSMALGLDALQQGDLDGFVSSGNTAALVTLARSKIPMIPAVPRPALLVSVPTLSGFAVILDVGATVSVNPDEMVGFARMGLAYRQSLSSNSNQPFTLGLLNIGSEERKGTDSHKQTFRMLRNIFGSAFLGNIESGDVFSGKVDIVVTDGFTGNVFLKTAEGLFDFLRRILGDRLEKSIKMQFDYTIYPGSIISGLSRLVIKCHGKSHGTALFGGISGAIDLARANVCSRIADRFGDNVV</sequence>
<keyword evidence="4 10" id="KW-0808">Transferase</keyword>
<comment type="subcellular location">
    <subcellularLocation>
        <location evidence="10">Cytoplasm</location>
    </subcellularLocation>
    <text evidence="10">Associated with the membrane possibly through PlsY.</text>
</comment>
<comment type="function">
    <text evidence="10">Catalyzes the reversible formation of acyl-phosphate (acyl-PO(4)) from acyl-[acyl-carrier-protein] (acyl-ACP). This enzyme utilizes acyl-ACP as fatty acyl donor, but not acyl-CoA.</text>
</comment>
<dbReference type="AlphaFoldDB" id="G4NPN5"/>
<name>G4NPN5_CHLT4</name>
<dbReference type="Gene3D" id="3.40.718.10">
    <property type="entry name" value="Isopropylmalate Dehydrogenase"/>
    <property type="match status" value="1"/>
</dbReference>
<reference evidence="11 12" key="1">
    <citation type="journal article" date="2011" name="J. Exp. Med.">
        <title>A live-attenuated chlamydial vaccine protects against trachoma in nonhuman primates.</title>
        <authorList>
            <person name="Kari L."/>
            <person name="Whitmire W.M."/>
            <person name="Olivares-Zavaleta N."/>
            <person name="Goheen M.M."/>
            <person name="Taylor L.D."/>
            <person name="Carlson J.H."/>
            <person name="Sturdevant G.L."/>
            <person name="Lu C."/>
            <person name="Bakios L.E."/>
            <person name="Randall L.B."/>
            <person name="Parnell M.J."/>
            <person name="Zhong G."/>
            <person name="Caldwell H.D."/>
        </authorList>
    </citation>
    <scope>NUCLEOTIDE SEQUENCE [LARGE SCALE GENOMIC DNA]</scope>
    <source>
        <strain evidence="11 12">A2497</strain>
    </source>
</reference>
<dbReference type="PANTHER" id="PTHR30100">
    <property type="entry name" value="FATTY ACID/PHOSPHOLIPID SYNTHESIS PROTEIN PLSX"/>
    <property type="match status" value="1"/>
</dbReference>
<evidence type="ECO:0000313" key="12">
    <source>
        <dbReference type="Proteomes" id="UP000009287"/>
    </source>
</evidence>
<comment type="pathway">
    <text evidence="10">Lipid metabolism; phospholipid metabolism.</text>
</comment>
<dbReference type="KEGG" id="cra:CTO_0883"/>
<dbReference type="UniPathway" id="UPA00085"/>
<dbReference type="EC" id="2.3.1.274" evidence="8 10"/>
<dbReference type="InterPro" id="IPR003664">
    <property type="entry name" value="FA_synthesis"/>
</dbReference>
<dbReference type="Proteomes" id="UP000009287">
    <property type="component" value="Chromosome"/>
</dbReference>
<evidence type="ECO:0000256" key="1">
    <source>
        <dbReference type="ARBA" id="ARBA00001232"/>
    </source>
</evidence>
<dbReference type="HAMAP" id="MF_00019">
    <property type="entry name" value="PlsX"/>
    <property type="match status" value="1"/>
</dbReference>
<protein>
    <recommendedName>
        <fullName evidence="8 10">Phosphate acyltransferase</fullName>
        <ecNumber evidence="8 10">2.3.1.274</ecNumber>
    </recommendedName>
    <alternativeName>
        <fullName evidence="10">Acyl-ACP phosphotransacylase</fullName>
    </alternativeName>
    <alternativeName>
        <fullName evidence="10">Acyl-[acyl-carrier-protein]--phosphate acyltransferase</fullName>
    </alternativeName>
    <alternativeName>
        <fullName evidence="10">Phosphate-acyl-ACP acyltransferase</fullName>
    </alternativeName>
</protein>
<keyword evidence="6 10" id="KW-0594">Phospholipid biosynthesis</keyword>
<organism evidence="11 12">
    <name type="scientific">Chlamydia trachomatis serovar A (strain A2497)</name>
    <dbReference type="NCBI Taxonomy" id="580047"/>
    <lineage>
        <taxon>Bacteria</taxon>
        <taxon>Pseudomonadati</taxon>
        <taxon>Chlamydiota</taxon>
        <taxon>Chlamydiia</taxon>
        <taxon>Chlamydiales</taxon>
        <taxon>Chlamydiaceae</taxon>
        <taxon>Chlamydia/Chlamydophila group</taxon>
        <taxon>Chlamydia</taxon>
    </lineage>
</organism>
<evidence type="ECO:0000256" key="10">
    <source>
        <dbReference type="HAMAP-Rule" id="MF_00019"/>
    </source>
</evidence>
<dbReference type="GO" id="GO:0005737">
    <property type="term" value="C:cytoplasm"/>
    <property type="evidence" value="ECO:0007669"/>
    <property type="project" value="UniProtKB-SubCell"/>
</dbReference>